<name>A0ABV1VDV7_9ACTN</name>
<evidence type="ECO:0000313" key="2">
    <source>
        <dbReference type="EMBL" id="MER6904680.1"/>
    </source>
</evidence>
<protein>
    <submittedName>
        <fullName evidence="2">C45 family peptidase</fullName>
    </submittedName>
</protein>
<reference evidence="2 3" key="1">
    <citation type="submission" date="2024-06" db="EMBL/GenBank/DDBJ databases">
        <title>The Natural Products Discovery Center: Release of the First 8490 Sequenced Strains for Exploring Actinobacteria Biosynthetic Diversity.</title>
        <authorList>
            <person name="Kalkreuter E."/>
            <person name="Kautsar S.A."/>
            <person name="Yang D."/>
            <person name="Bader C.D."/>
            <person name="Teijaro C.N."/>
            <person name="Fluegel L."/>
            <person name="Davis C.M."/>
            <person name="Simpson J.R."/>
            <person name="Lauterbach L."/>
            <person name="Steele A.D."/>
            <person name="Gui C."/>
            <person name="Meng S."/>
            <person name="Li G."/>
            <person name="Viehrig K."/>
            <person name="Ye F."/>
            <person name="Su P."/>
            <person name="Kiefer A.F."/>
            <person name="Nichols A."/>
            <person name="Cepeda A.J."/>
            <person name="Yan W."/>
            <person name="Fan B."/>
            <person name="Jiang Y."/>
            <person name="Adhikari A."/>
            <person name="Zheng C.-J."/>
            <person name="Schuster L."/>
            <person name="Cowan T.M."/>
            <person name="Smanski M.J."/>
            <person name="Chevrette M.G."/>
            <person name="De Carvalho L.P.S."/>
            <person name="Shen B."/>
        </authorList>
    </citation>
    <scope>NUCLEOTIDE SEQUENCE [LARGE SCALE GENOMIC DNA]</scope>
    <source>
        <strain evidence="2 3">NPDC000632</strain>
    </source>
</reference>
<dbReference type="RefSeq" id="WP_350716497.1">
    <property type="nucleotide sequence ID" value="NZ_JBEPCO010000004.1"/>
</dbReference>
<feature type="domain" description="Peptidase C45 hydrolase" evidence="1">
    <location>
        <begin position="100"/>
        <end position="290"/>
    </location>
</feature>
<proteinExistence type="predicted"/>
<comment type="caution">
    <text evidence="2">The sequence shown here is derived from an EMBL/GenBank/DDBJ whole genome shotgun (WGS) entry which is preliminary data.</text>
</comment>
<organism evidence="2 3">
    <name type="scientific">Streptomyces flaveolus</name>
    <dbReference type="NCBI Taxonomy" id="67297"/>
    <lineage>
        <taxon>Bacteria</taxon>
        <taxon>Bacillati</taxon>
        <taxon>Actinomycetota</taxon>
        <taxon>Actinomycetes</taxon>
        <taxon>Kitasatosporales</taxon>
        <taxon>Streptomycetaceae</taxon>
        <taxon>Streptomyces</taxon>
    </lineage>
</organism>
<dbReference type="Proteomes" id="UP001490330">
    <property type="component" value="Unassembled WGS sequence"/>
</dbReference>
<dbReference type="Pfam" id="PF03417">
    <property type="entry name" value="AAT"/>
    <property type="match status" value="1"/>
</dbReference>
<dbReference type="InterPro" id="IPR029055">
    <property type="entry name" value="Ntn_hydrolases_N"/>
</dbReference>
<dbReference type="Gene3D" id="3.60.60.10">
    <property type="entry name" value="Penicillin V Acylase, Chain A"/>
    <property type="match status" value="1"/>
</dbReference>
<evidence type="ECO:0000259" key="1">
    <source>
        <dbReference type="Pfam" id="PF03417"/>
    </source>
</evidence>
<dbReference type="InterPro" id="IPR047794">
    <property type="entry name" value="C45_proenzyme-like"/>
</dbReference>
<dbReference type="NCBIfam" id="NF040521">
    <property type="entry name" value="C45_proenzyme"/>
    <property type="match status" value="1"/>
</dbReference>
<dbReference type="EMBL" id="JBEPCV010000009">
    <property type="protein sequence ID" value="MER6904680.1"/>
    <property type="molecule type" value="Genomic_DNA"/>
</dbReference>
<accession>A0ABV1VDV7</accession>
<dbReference type="SUPFAM" id="SSF56235">
    <property type="entry name" value="N-terminal nucleophile aminohydrolases (Ntn hydrolases)"/>
    <property type="match status" value="1"/>
</dbReference>
<dbReference type="InterPro" id="IPR005079">
    <property type="entry name" value="Peptidase_C45_hydrolase"/>
</dbReference>
<keyword evidence="3" id="KW-1185">Reference proteome</keyword>
<sequence length="320" mass="34707">MSHYVKTFHAVEIGDGSDGTWAGHVRPALAAAEDWLTEEGRTPEGAARAQRLFETHMPELVPALDRLAGQLDWAPARTFLTLAAVRPFFSGCTQIGAEGTLLRNYDFAPDACEGTIVSSDFLRPVVGMQEAGWGLLDGMNDAGLAVSLTFGGRFVHGPGFALPIVLRYLLETCRTVDEAVERLRVIPVAIPQNVTLVDPDRTATVHVGPDIPLTGAPDDCAANHQHLPVPDEQERFSRTQERLAAVRAAGVDVAAMLRPPLYQYAYEEWLGTVYTAHYRPAEGRVTYHWPGEEGWELSLAGFTPGSRTVALGLPNGNDGP</sequence>
<evidence type="ECO:0000313" key="3">
    <source>
        <dbReference type="Proteomes" id="UP001490330"/>
    </source>
</evidence>
<gene>
    <name evidence="2" type="ORF">ABT322_13035</name>
</gene>